<dbReference type="OrthoDB" id="2189254at2759"/>
<gene>
    <name evidence="1" type="ORF">BpHYR1_010079</name>
</gene>
<sequence>MDANNFLSDEGEDRIGEELSDSFDKNIKSAKPFLEIEGTIFDDLLPSYEKVKNDIVKQIVQKCKWEFTSRANVYKHEKWMCMPLVSEFYKQTLTDSASDMLISLRNMLHLLKDSINQEIFNTIIKKLSSELDIFYYKDLILHTTFNEGGIHQLDYDINKYLMPILNEFAIDFNVNSFFRLTNESISLIKMKQGPAILLKGLIEKALVIEENRGIIQSSDYDLKTNVYNAKNALKELNIHHLTCEQSRKILSLRADLMN</sequence>
<dbReference type="GO" id="GO:0060628">
    <property type="term" value="P:regulation of ER to Golgi vesicle-mediated transport"/>
    <property type="evidence" value="ECO:0007669"/>
    <property type="project" value="TreeGrafter"/>
</dbReference>
<dbReference type="GO" id="GO:0006888">
    <property type="term" value="P:endoplasmic reticulum to Golgi vesicle-mediated transport"/>
    <property type="evidence" value="ECO:0007669"/>
    <property type="project" value="InterPro"/>
</dbReference>
<dbReference type="GO" id="GO:0006890">
    <property type="term" value="P:retrograde vesicle-mediated transport, Golgi to endoplasmic reticulum"/>
    <property type="evidence" value="ECO:0007669"/>
    <property type="project" value="InterPro"/>
</dbReference>
<evidence type="ECO:0000313" key="2">
    <source>
        <dbReference type="Proteomes" id="UP000276133"/>
    </source>
</evidence>
<dbReference type="PANTHER" id="PTHR13520:SF0">
    <property type="entry name" value="RAD50-INTERACTING PROTEIN 1"/>
    <property type="match status" value="1"/>
</dbReference>
<dbReference type="PROSITE" id="PS51386">
    <property type="entry name" value="RINT1_TIP20"/>
    <property type="match status" value="1"/>
</dbReference>
<name>A0A3M7QS76_BRAPC</name>
<dbReference type="STRING" id="10195.A0A3M7QS76"/>
<organism evidence="1 2">
    <name type="scientific">Brachionus plicatilis</name>
    <name type="common">Marine rotifer</name>
    <name type="synonym">Brachionus muelleri</name>
    <dbReference type="NCBI Taxonomy" id="10195"/>
    <lineage>
        <taxon>Eukaryota</taxon>
        <taxon>Metazoa</taxon>
        <taxon>Spiralia</taxon>
        <taxon>Gnathifera</taxon>
        <taxon>Rotifera</taxon>
        <taxon>Eurotatoria</taxon>
        <taxon>Monogononta</taxon>
        <taxon>Pseudotrocha</taxon>
        <taxon>Ploima</taxon>
        <taxon>Brachionidae</taxon>
        <taxon>Brachionus</taxon>
    </lineage>
</organism>
<dbReference type="InterPro" id="IPR042044">
    <property type="entry name" value="EXOC6PINT-1/Sec15/Tip20_C_dom2"/>
</dbReference>
<dbReference type="InterPro" id="IPR007528">
    <property type="entry name" value="RINT1_Tip20"/>
</dbReference>
<accession>A0A3M7QS76</accession>
<dbReference type="AlphaFoldDB" id="A0A3M7QS76"/>
<dbReference type="PANTHER" id="PTHR13520">
    <property type="entry name" value="RAD50-INTERACTING PROTEIN 1 RINT-1"/>
    <property type="match status" value="1"/>
</dbReference>
<dbReference type="Proteomes" id="UP000276133">
    <property type="component" value="Unassembled WGS sequence"/>
</dbReference>
<keyword evidence="2" id="KW-1185">Reference proteome</keyword>
<proteinExistence type="predicted"/>
<evidence type="ECO:0000313" key="1">
    <source>
        <dbReference type="EMBL" id="RNA14133.1"/>
    </source>
</evidence>
<comment type="caution">
    <text evidence="1">The sequence shown here is derived from an EMBL/GenBank/DDBJ whole genome shotgun (WGS) entry which is preliminary data.</text>
</comment>
<protein>
    <submittedName>
        <fullName evidence="1">RAD50-interacting 1 isoform X1</fullName>
    </submittedName>
</protein>
<dbReference type="Pfam" id="PF04437">
    <property type="entry name" value="RINT1_TIP1"/>
    <property type="match status" value="1"/>
</dbReference>
<reference evidence="1 2" key="1">
    <citation type="journal article" date="2018" name="Sci. Rep.">
        <title>Genomic signatures of local adaptation to the degree of environmental predictability in rotifers.</title>
        <authorList>
            <person name="Franch-Gras L."/>
            <person name="Hahn C."/>
            <person name="Garcia-Roger E.M."/>
            <person name="Carmona M.J."/>
            <person name="Serra M."/>
            <person name="Gomez A."/>
        </authorList>
    </citation>
    <scope>NUCLEOTIDE SEQUENCE [LARGE SCALE GENOMIC DNA]</scope>
    <source>
        <strain evidence="1">HYR1</strain>
    </source>
</reference>
<dbReference type="GO" id="GO:0070939">
    <property type="term" value="C:Dsl1/NZR complex"/>
    <property type="evidence" value="ECO:0007669"/>
    <property type="project" value="InterPro"/>
</dbReference>
<dbReference type="EMBL" id="REGN01005252">
    <property type="protein sequence ID" value="RNA14133.1"/>
    <property type="molecule type" value="Genomic_DNA"/>
</dbReference>
<dbReference type="Gene3D" id="1.20.58.670">
    <property type="entry name" value="Dsl1p vesicle tethering complex, Tip20p subunit, domain D"/>
    <property type="match status" value="1"/>
</dbReference>